<dbReference type="RefSeq" id="WP_197743853.1">
    <property type="nucleotide sequence ID" value="NZ_LR778175.1"/>
</dbReference>
<dbReference type="GO" id="GO:0015940">
    <property type="term" value="P:pantothenate biosynthetic process"/>
    <property type="evidence" value="ECO:0007669"/>
    <property type="project" value="UniProtKB-UniRule"/>
</dbReference>
<dbReference type="GO" id="GO:0005737">
    <property type="term" value="C:cytoplasm"/>
    <property type="evidence" value="ECO:0007669"/>
    <property type="project" value="UniProtKB-SubCell"/>
</dbReference>
<comment type="subunit">
    <text evidence="3 8">Homodecamer; pentamer of dimers.</text>
</comment>
<comment type="pathway">
    <text evidence="1 8">Cofactor biosynthesis; (R)-pantothenate biosynthesis; (R)-pantoate from 3-methyl-2-oxobutanoate: step 1/2.</text>
</comment>
<name>A0A7G1QA07_9GAMM</name>
<evidence type="ECO:0000256" key="8">
    <source>
        <dbReference type="HAMAP-Rule" id="MF_00156"/>
    </source>
</evidence>
<keyword evidence="12" id="KW-0489">Methyltransferase</keyword>
<evidence type="ECO:0000256" key="6">
    <source>
        <dbReference type="ARBA" id="ARBA00022723"/>
    </source>
</evidence>
<dbReference type="InterPro" id="IPR040442">
    <property type="entry name" value="Pyrv_kinase-like_dom_sf"/>
</dbReference>
<dbReference type="CDD" id="cd06557">
    <property type="entry name" value="KPHMT-like"/>
    <property type="match status" value="1"/>
</dbReference>
<comment type="catalytic activity">
    <reaction evidence="8">
        <text>(6R)-5,10-methylene-5,6,7,8-tetrahydrofolate + 3-methyl-2-oxobutanoate + H2O = 2-dehydropantoate + (6S)-5,6,7,8-tetrahydrofolate</text>
        <dbReference type="Rhea" id="RHEA:11824"/>
        <dbReference type="ChEBI" id="CHEBI:11561"/>
        <dbReference type="ChEBI" id="CHEBI:11851"/>
        <dbReference type="ChEBI" id="CHEBI:15377"/>
        <dbReference type="ChEBI" id="CHEBI:15636"/>
        <dbReference type="ChEBI" id="CHEBI:57453"/>
        <dbReference type="EC" id="2.1.2.11"/>
    </reaction>
</comment>
<dbReference type="GO" id="GO:0000287">
    <property type="term" value="F:magnesium ion binding"/>
    <property type="evidence" value="ECO:0007669"/>
    <property type="project" value="TreeGrafter"/>
</dbReference>
<evidence type="ECO:0000256" key="5">
    <source>
        <dbReference type="ARBA" id="ARBA00022679"/>
    </source>
</evidence>
<evidence type="ECO:0000256" key="3">
    <source>
        <dbReference type="ARBA" id="ARBA00011424"/>
    </source>
</evidence>
<dbReference type="Proteomes" id="UP000516072">
    <property type="component" value="Chromosome"/>
</dbReference>
<dbReference type="EC" id="2.1.2.11" evidence="8"/>
<evidence type="ECO:0000256" key="9">
    <source>
        <dbReference type="PIRSR" id="PIRSR000388-1"/>
    </source>
</evidence>
<feature type="binding site" evidence="8 10">
    <location>
        <position position="113"/>
    </location>
    <ligand>
        <name>3-methyl-2-oxobutanoate</name>
        <dbReference type="ChEBI" id="CHEBI:11851"/>
    </ligand>
</feature>
<dbReference type="NCBIfam" id="TIGR00222">
    <property type="entry name" value="panB"/>
    <property type="match status" value="1"/>
</dbReference>
<dbReference type="SUPFAM" id="SSF51621">
    <property type="entry name" value="Phosphoenolpyruvate/pyruvate domain"/>
    <property type="match status" value="1"/>
</dbReference>
<keyword evidence="6 8" id="KW-0479">Metal-binding</keyword>
<dbReference type="Pfam" id="PF02548">
    <property type="entry name" value="Pantoate_transf"/>
    <property type="match status" value="1"/>
</dbReference>
<feature type="binding site" evidence="8 11">
    <location>
        <position position="84"/>
    </location>
    <ligand>
        <name>Mg(2+)</name>
        <dbReference type="ChEBI" id="CHEBI:18420"/>
    </ligand>
</feature>
<keyword evidence="4 8" id="KW-0566">Pantothenate biosynthesis</keyword>
<dbReference type="FunFam" id="3.20.20.60:FF:000003">
    <property type="entry name" value="3-methyl-2-oxobutanoate hydroxymethyltransferase"/>
    <property type="match status" value="1"/>
</dbReference>
<dbReference type="UniPathway" id="UPA00028">
    <property type="reaction ID" value="UER00003"/>
</dbReference>
<dbReference type="HAMAP" id="MF_00156">
    <property type="entry name" value="PanB"/>
    <property type="match status" value="1"/>
</dbReference>
<evidence type="ECO:0000256" key="4">
    <source>
        <dbReference type="ARBA" id="ARBA00022655"/>
    </source>
</evidence>
<evidence type="ECO:0000256" key="2">
    <source>
        <dbReference type="ARBA" id="ARBA00008676"/>
    </source>
</evidence>
<evidence type="ECO:0000256" key="7">
    <source>
        <dbReference type="ARBA" id="ARBA00056497"/>
    </source>
</evidence>
<keyword evidence="8 11" id="KW-0460">Magnesium</keyword>
<reference evidence="12 13" key="1">
    <citation type="submission" date="2020-03" db="EMBL/GenBank/DDBJ databases">
        <authorList>
            <person name="Picone N."/>
        </authorList>
    </citation>
    <scope>NUCLEOTIDE SEQUENCE [LARGE SCALE GENOMIC DNA]</scope>
    <source>
        <strain evidence="12">NSCAC1</strain>
    </source>
</reference>
<comment type="function">
    <text evidence="7 8">Catalyzes the reversible reaction in which hydroxymethyl group from 5,10-methylenetetrahydrofolate is transferred onto alpha-ketoisovalerate to form ketopantoate.</text>
</comment>
<feature type="binding site" evidence="8 11">
    <location>
        <position position="45"/>
    </location>
    <ligand>
        <name>Mg(2+)</name>
        <dbReference type="ChEBI" id="CHEBI:18420"/>
    </ligand>
</feature>
<proteinExistence type="inferred from homology"/>
<feature type="binding site" evidence="8 10">
    <location>
        <position position="84"/>
    </location>
    <ligand>
        <name>3-methyl-2-oxobutanoate</name>
        <dbReference type="ChEBI" id="CHEBI:11851"/>
    </ligand>
</feature>
<dbReference type="GO" id="GO:0008168">
    <property type="term" value="F:methyltransferase activity"/>
    <property type="evidence" value="ECO:0007669"/>
    <property type="project" value="UniProtKB-KW"/>
</dbReference>
<keyword evidence="5 8" id="KW-0808">Transferase</keyword>
<dbReference type="KEGG" id="ntg:NSCAC_1132"/>
<dbReference type="PANTHER" id="PTHR20881">
    <property type="entry name" value="3-METHYL-2-OXOBUTANOATE HYDROXYMETHYLTRANSFERASE"/>
    <property type="match status" value="1"/>
</dbReference>
<dbReference type="PANTHER" id="PTHR20881:SF0">
    <property type="entry name" value="3-METHYL-2-OXOBUTANOATE HYDROXYMETHYLTRANSFERASE"/>
    <property type="match status" value="1"/>
</dbReference>
<evidence type="ECO:0000256" key="11">
    <source>
        <dbReference type="PIRSR" id="PIRSR000388-3"/>
    </source>
</evidence>
<dbReference type="NCBIfam" id="NF001452">
    <property type="entry name" value="PRK00311.1"/>
    <property type="match status" value="1"/>
</dbReference>
<organism evidence="12 13">
    <name type="scientific">Candidatus Nitrosacidococcus tergens</name>
    <dbReference type="NCBI Taxonomy" id="553981"/>
    <lineage>
        <taxon>Bacteria</taxon>
        <taxon>Pseudomonadati</taxon>
        <taxon>Pseudomonadota</taxon>
        <taxon>Gammaproteobacteria</taxon>
        <taxon>Chromatiales</taxon>
        <taxon>Chromatiaceae</taxon>
        <taxon>Candidatus Nitrosacidococcus</taxon>
    </lineage>
</organism>
<dbReference type="AlphaFoldDB" id="A0A7G1QA07"/>
<evidence type="ECO:0000313" key="13">
    <source>
        <dbReference type="Proteomes" id="UP000516072"/>
    </source>
</evidence>
<protein>
    <recommendedName>
        <fullName evidence="8">3-methyl-2-oxobutanoate hydroxymethyltransferase</fullName>
        <ecNumber evidence="8">2.1.2.11</ecNumber>
    </recommendedName>
    <alternativeName>
        <fullName evidence="8">Ketopantoate hydroxymethyltransferase</fullName>
        <shortName evidence="8">KPHMT</shortName>
    </alternativeName>
</protein>
<keyword evidence="8" id="KW-0963">Cytoplasm</keyword>
<feature type="binding site" evidence="8 10">
    <location>
        <begin position="45"/>
        <end position="46"/>
    </location>
    <ligand>
        <name>3-methyl-2-oxobutanoate</name>
        <dbReference type="ChEBI" id="CHEBI:11851"/>
    </ligand>
</feature>
<dbReference type="GO" id="GO:0003864">
    <property type="term" value="F:3-methyl-2-oxobutanoate hydroxymethyltransferase activity"/>
    <property type="evidence" value="ECO:0007669"/>
    <property type="project" value="UniProtKB-UniRule"/>
</dbReference>
<feature type="binding site" evidence="8 11">
    <location>
        <position position="115"/>
    </location>
    <ligand>
        <name>Mg(2+)</name>
        <dbReference type="ChEBI" id="CHEBI:18420"/>
    </ligand>
</feature>
<comment type="subcellular location">
    <subcellularLocation>
        <location evidence="8">Cytoplasm</location>
    </subcellularLocation>
</comment>
<comment type="cofactor">
    <cofactor evidence="8 11">
        <name>Mg(2+)</name>
        <dbReference type="ChEBI" id="CHEBI:18420"/>
    </cofactor>
    <text evidence="8 11">Binds 1 Mg(2+) ion per subunit.</text>
</comment>
<sequence length="264" mass="28793">MKRLTLPQLKQLKQQGEKIAMLTAYDASFAILLELAGVDVLLVGDSLGMVIQGQESTIAVNIEDIIYHCKNVVRGSQRSFIIADMPFITYATPNQALHNAARLMREGGAHMVKLEGGSFLKETIYQLSTYGIPVCAHLGLLPQSIYQLGSYQVQGKDQISADRIYEDAVTLEQAGADMLILECVSAVLGKKITQALEIPVISCGAGPECDGQVLVLYDMLGITQGKTPRFNYNFLTNKGSVLDSVKSYVHAVKNKQFPSSAQSY</sequence>
<dbReference type="GO" id="GO:0032259">
    <property type="term" value="P:methylation"/>
    <property type="evidence" value="ECO:0007669"/>
    <property type="project" value="UniProtKB-KW"/>
</dbReference>
<comment type="similarity">
    <text evidence="2 8">Belongs to the PanB family.</text>
</comment>
<dbReference type="EMBL" id="LR778175">
    <property type="protein sequence ID" value="CAB1276358.1"/>
    <property type="molecule type" value="Genomic_DNA"/>
</dbReference>
<evidence type="ECO:0000313" key="12">
    <source>
        <dbReference type="EMBL" id="CAB1276358.1"/>
    </source>
</evidence>
<feature type="active site" description="Proton acceptor" evidence="8 9">
    <location>
        <position position="182"/>
    </location>
</feature>
<dbReference type="Gene3D" id="3.20.20.60">
    <property type="entry name" value="Phosphoenolpyruvate-binding domains"/>
    <property type="match status" value="1"/>
</dbReference>
<gene>
    <name evidence="8 12" type="primary">panB</name>
    <name evidence="12" type="ORF">NSCAC_1132</name>
</gene>
<dbReference type="InterPro" id="IPR015813">
    <property type="entry name" value="Pyrv/PenolPyrv_kinase-like_dom"/>
</dbReference>
<evidence type="ECO:0000256" key="10">
    <source>
        <dbReference type="PIRSR" id="PIRSR000388-2"/>
    </source>
</evidence>
<dbReference type="InterPro" id="IPR003700">
    <property type="entry name" value="Pantoate_hydroxy_MeTrfase"/>
</dbReference>
<keyword evidence="13" id="KW-1185">Reference proteome</keyword>
<evidence type="ECO:0000256" key="1">
    <source>
        <dbReference type="ARBA" id="ARBA00005033"/>
    </source>
</evidence>
<accession>A0A7G1QA07</accession>
<dbReference type="PIRSF" id="PIRSF000388">
    <property type="entry name" value="Pantoate_hydroxy_MeTrfase"/>
    <property type="match status" value="1"/>
</dbReference>